<organism evidence="1 2">
    <name type="scientific">Dreissena polymorpha</name>
    <name type="common">Zebra mussel</name>
    <name type="synonym">Mytilus polymorpha</name>
    <dbReference type="NCBI Taxonomy" id="45954"/>
    <lineage>
        <taxon>Eukaryota</taxon>
        <taxon>Metazoa</taxon>
        <taxon>Spiralia</taxon>
        <taxon>Lophotrochozoa</taxon>
        <taxon>Mollusca</taxon>
        <taxon>Bivalvia</taxon>
        <taxon>Autobranchia</taxon>
        <taxon>Heteroconchia</taxon>
        <taxon>Euheterodonta</taxon>
        <taxon>Imparidentia</taxon>
        <taxon>Neoheterodontei</taxon>
        <taxon>Myida</taxon>
        <taxon>Dreissenoidea</taxon>
        <taxon>Dreissenidae</taxon>
        <taxon>Dreissena</taxon>
    </lineage>
</organism>
<sequence>MLEKWLSKPSKSLISWSFRGALPTWTPKQGFDPQQIVQYPAPNQKSWIAPD</sequence>
<keyword evidence="2" id="KW-1185">Reference proteome</keyword>
<dbReference type="AlphaFoldDB" id="A0A9D4FZP0"/>
<comment type="caution">
    <text evidence="1">The sequence shown here is derived from an EMBL/GenBank/DDBJ whole genome shotgun (WGS) entry which is preliminary data.</text>
</comment>
<protein>
    <submittedName>
        <fullName evidence="1">Uncharacterized protein</fullName>
    </submittedName>
</protein>
<dbReference type="Proteomes" id="UP000828390">
    <property type="component" value="Unassembled WGS sequence"/>
</dbReference>
<dbReference type="EMBL" id="JAIWYP010000006">
    <property type="protein sequence ID" value="KAH3808044.1"/>
    <property type="molecule type" value="Genomic_DNA"/>
</dbReference>
<proteinExistence type="predicted"/>
<gene>
    <name evidence="1" type="ORF">DPMN_136392</name>
</gene>
<evidence type="ECO:0000313" key="1">
    <source>
        <dbReference type="EMBL" id="KAH3808044.1"/>
    </source>
</evidence>
<name>A0A9D4FZP0_DREPO</name>
<reference evidence="1" key="2">
    <citation type="submission" date="2020-11" db="EMBL/GenBank/DDBJ databases">
        <authorList>
            <person name="McCartney M.A."/>
            <person name="Auch B."/>
            <person name="Kono T."/>
            <person name="Mallez S."/>
            <person name="Becker A."/>
            <person name="Gohl D.M."/>
            <person name="Silverstein K.A.T."/>
            <person name="Koren S."/>
            <person name="Bechman K.B."/>
            <person name="Herman A."/>
            <person name="Abrahante J.E."/>
            <person name="Garbe J."/>
        </authorList>
    </citation>
    <scope>NUCLEOTIDE SEQUENCE</scope>
    <source>
        <strain evidence="1">Duluth1</strain>
        <tissue evidence="1">Whole animal</tissue>
    </source>
</reference>
<evidence type="ECO:0000313" key="2">
    <source>
        <dbReference type="Proteomes" id="UP000828390"/>
    </source>
</evidence>
<accession>A0A9D4FZP0</accession>
<reference evidence="1" key="1">
    <citation type="journal article" date="2019" name="bioRxiv">
        <title>The Genome of the Zebra Mussel, Dreissena polymorpha: A Resource for Invasive Species Research.</title>
        <authorList>
            <person name="McCartney M.A."/>
            <person name="Auch B."/>
            <person name="Kono T."/>
            <person name="Mallez S."/>
            <person name="Zhang Y."/>
            <person name="Obille A."/>
            <person name="Becker A."/>
            <person name="Abrahante J.E."/>
            <person name="Garbe J."/>
            <person name="Badalamenti J.P."/>
            <person name="Herman A."/>
            <person name="Mangelson H."/>
            <person name="Liachko I."/>
            <person name="Sullivan S."/>
            <person name="Sone E.D."/>
            <person name="Koren S."/>
            <person name="Silverstein K.A.T."/>
            <person name="Beckman K.B."/>
            <person name="Gohl D.M."/>
        </authorList>
    </citation>
    <scope>NUCLEOTIDE SEQUENCE</scope>
    <source>
        <strain evidence="1">Duluth1</strain>
        <tissue evidence="1">Whole animal</tissue>
    </source>
</reference>